<dbReference type="GO" id="GO:0005771">
    <property type="term" value="C:multivesicular body"/>
    <property type="evidence" value="ECO:0007669"/>
    <property type="project" value="TreeGrafter"/>
</dbReference>
<evidence type="ECO:0000313" key="1">
    <source>
        <dbReference type="EMBL" id="RZC27813.1"/>
    </source>
</evidence>
<sequence length="130" mass="14584">MDHVDGLEMLEKKDYVFDKQKWGRGKSKELARGNNKRARKIDAVDKTLDEINEQIENMRMIQEALSAPIGEAAYFDEDELEAELEELEAAEFHPATTAPAATLLVPARRPPTRPVPVEDELAALQAELAI</sequence>
<keyword evidence="2" id="KW-1185">Reference proteome</keyword>
<organism evidence="1 2">
    <name type="scientific">Glycine soja</name>
    <name type="common">Wild soybean</name>
    <dbReference type="NCBI Taxonomy" id="3848"/>
    <lineage>
        <taxon>Eukaryota</taxon>
        <taxon>Viridiplantae</taxon>
        <taxon>Streptophyta</taxon>
        <taxon>Embryophyta</taxon>
        <taxon>Tracheophyta</taxon>
        <taxon>Spermatophyta</taxon>
        <taxon>Magnoliopsida</taxon>
        <taxon>eudicotyledons</taxon>
        <taxon>Gunneridae</taxon>
        <taxon>Pentapetalae</taxon>
        <taxon>rosids</taxon>
        <taxon>fabids</taxon>
        <taxon>Fabales</taxon>
        <taxon>Fabaceae</taxon>
        <taxon>Papilionoideae</taxon>
        <taxon>50 kb inversion clade</taxon>
        <taxon>NPAAA clade</taxon>
        <taxon>indigoferoid/millettioid clade</taxon>
        <taxon>Phaseoleae</taxon>
        <taxon>Glycine</taxon>
        <taxon>Glycine subgen. Soja</taxon>
    </lineage>
</organism>
<dbReference type="GO" id="GO:0032511">
    <property type="term" value="P:late endosome to vacuole transport via multivesicular body sorting pathway"/>
    <property type="evidence" value="ECO:0007669"/>
    <property type="project" value="TreeGrafter"/>
</dbReference>
<dbReference type="InterPro" id="IPR005024">
    <property type="entry name" value="Snf7_fam"/>
</dbReference>
<dbReference type="PANTHER" id="PTHR22761">
    <property type="entry name" value="CHARGED MULTIVESICULAR BODY PROTEIN"/>
    <property type="match status" value="1"/>
</dbReference>
<gene>
    <name evidence="1" type="ORF">D0Y65_000050</name>
</gene>
<dbReference type="EMBL" id="QZWG01000001">
    <property type="protein sequence ID" value="RZC27813.1"/>
    <property type="molecule type" value="Genomic_DNA"/>
</dbReference>
<name>A0A445LX18_GLYSO</name>
<accession>A0A445LX18</accession>
<dbReference type="Pfam" id="PF03357">
    <property type="entry name" value="Snf7"/>
    <property type="match status" value="1"/>
</dbReference>
<dbReference type="AlphaFoldDB" id="A0A445LX18"/>
<dbReference type="PANTHER" id="PTHR22761:SF75">
    <property type="entry name" value="VACUOLAR PROTEIN SORTING-ASSOCIATED PROTEIN 32 HOMOLOG 2"/>
    <property type="match status" value="1"/>
</dbReference>
<proteinExistence type="predicted"/>
<reference evidence="1 2" key="1">
    <citation type="submission" date="2018-09" db="EMBL/GenBank/DDBJ databases">
        <title>A high-quality reference genome of wild soybean provides a powerful tool to mine soybean genomes.</title>
        <authorList>
            <person name="Xie M."/>
            <person name="Chung C.Y.L."/>
            <person name="Li M.-W."/>
            <person name="Wong F.-L."/>
            <person name="Chan T.-F."/>
            <person name="Lam H.-M."/>
        </authorList>
    </citation>
    <scope>NUCLEOTIDE SEQUENCE [LARGE SCALE GENOMIC DNA]</scope>
    <source>
        <strain evidence="2">cv. W05</strain>
        <tissue evidence="1">Hypocotyl of etiolated seedlings</tissue>
    </source>
</reference>
<dbReference type="GO" id="GO:0006900">
    <property type="term" value="P:vesicle budding from membrane"/>
    <property type="evidence" value="ECO:0007669"/>
    <property type="project" value="TreeGrafter"/>
</dbReference>
<dbReference type="GO" id="GO:0009898">
    <property type="term" value="C:cytoplasmic side of plasma membrane"/>
    <property type="evidence" value="ECO:0007669"/>
    <property type="project" value="TreeGrafter"/>
</dbReference>
<evidence type="ECO:0000313" key="2">
    <source>
        <dbReference type="Proteomes" id="UP000289340"/>
    </source>
</evidence>
<dbReference type="Proteomes" id="UP000289340">
    <property type="component" value="Chromosome 1"/>
</dbReference>
<protein>
    <submittedName>
        <fullName evidence="1">Vacuolar protein sorting-associated protein 32-like 2</fullName>
    </submittedName>
</protein>
<dbReference type="Gramene" id="XM_028368841.1">
    <property type="protein sequence ID" value="XP_028224642.1"/>
    <property type="gene ID" value="LOC114406196"/>
</dbReference>
<dbReference type="GO" id="GO:0000815">
    <property type="term" value="C:ESCRT III complex"/>
    <property type="evidence" value="ECO:0007669"/>
    <property type="project" value="TreeGrafter"/>
</dbReference>
<comment type="caution">
    <text evidence="1">The sequence shown here is derived from an EMBL/GenBank/DDBJ whole genome shotgun (WGS) entry which is preliminary data.</text>
</comment>
<dbReference type="Gene3D" id="6.10.250.1710">
    <property type="match status" value="1"/>
</dbReference>